<feature type="region of interest" description="Disordered" evidence="1">
    <location>
        <begin position="50"/>
        <end position="72"/>
    </location>
</feature>
<reference evidence="2 3" key="1">
    <citation type="journal article" date="1990" name="J. Gen. Microbiol.">
        <title>Further biological and molecular characterization of actinophage VWB.</title>
        <authorList>
            <person name="Anne J."/>
            <person name="Van Mellaert L."/>
            <person name="Decock B."/>
            <person name="Van Damme J."/>
            <person name="Van Aerschot A."/>
            <person name="Herdewijn P."/>
            <person name="Eyssen H."/>
        </authorList>
    </citation>
    <scope>NUCLEOTIDE SEQUENCE [LARGE SCALE GENOMIC DNA]</scope>
</reference>
<evidence type="ECO:0000313" key="2">
    <source>
        <dbReference type="EMBL" id="AAR29747.1"/>
    </source>
</evidence>
<proteinExistence type="predicted"/>
<evidence type="ECO:0000313" key="3">
    <source>
        <dbReference type="Proteomes" id="UP000001708"/>
    </source>
</evidence>
<protein>
    <submittedName>
        <fullName evidence="2">Uncharacterized protein</fullName>
    </submittedName>
</protein>
<name>Q6VY90_9CAUD</name>
<keyword evidence="3" id="KW-1185">Reference proteome</keyword>
<accession>Q6VY90</accession>
<evidence type="ECO:0000256" key="1">
    <source>
        <dbReference type="SAM" id="MobiDB-lite"/>
    </source>
</evidence>
<reference evidence="2 3" key="2">
    <citation type="journal article" date="1995" name="Arch. Virol.">
        <title>Analysis of the open reading frames of the main capsid proteins of actinophage VWB.</title>
        <authorList>
            <person name="Anne J."/>
            <person name="Fiten P."/>
            <person name="Van Mellaert L."/>
            <person name="Joris B."/>
            <person name="Opdenakker G."/>
            <person name="Eyssen H."/>
        </authorList>
    </citation>
    <scope>NUCLEOTIDE SEQUENCE [LARGE SCALE GENOMIC DNA]</scope>
</reference>
<dbReference type="GeneID" id="2732840"/>
<dbReference type="KEGG" id="vg:2732840"/>
<reference evidence="2 3" key="3">
    <citation type="journal article" date="1998" name="Microbiology">
        <title>Site-specific integration of bacteriophage VWB genome into Streptomyces venezuelae and construction of a VWB-based integrative vector.</title>
        <authorList>
            <person name="Van Mellaert L."/>
            <person name="Mei L."/>
            <person name="Lammertyn E."/>
            <person name="Schacht S."/>
            <person name="Anne J."/>
        </authorList>
    </citation>
    <scope>NUCLEOTIDE SEQUENCE [LARGE SCALE GENOMIC DNA]</scope>
</reference>
<organism evidence="2 3">
    <name type="scientific">Streptomyces phage VWB</name>
    <dbReference type="NCBI Taxonomy" id="10702"/>
    <lineage>
        <taxon>Viruses</taxon>
        <taxon>Duplodnaviria</taxon>
        <taxon>Heunggongvirae</taxon>
        <taxon>Uroviricota</taxon>
        <taxon>Caudoviricetes</taxon>
        <taxon>Veewebvirus</taxon>
        <taxon>Veewebvirus vwb</taxon>
    </lineage>
</organism>
<dbReference type="Proteomes" id="UP000001708">
    <property type="component" value="Segment"/>
</dbReference>
<dbReference type="EMBL" id="AY320035">
    <property type="protein sequence ID" value="AAR29747.1"/>
    <property type="molecule type" value="Genomic_DNA"/>
</dbReference>
<sequence>MGDLEQEPEAGIAQPVLHSVNGLVIDAGESGEFELRQVGQDAGVADAGADELAAGEDPRRLFGGHPSNVRRS</sequence>
<reference evidence="2 3" key="4">
    <citation type="journal article" date="2005" name="Virology">
        <title>Complete genomic nucleotide sequence and analysis of the temperate bacteriophage VWB.</title>
        <authorList>
            <person name="Van Dessel W."/>
            <person name="Van Mellaert L."/>
            <person name="Liesegang H."/>
            <person name="Raasch C."/>
            <person name="De Keersmaeker S."/>
            <person name="Geukens N."/>
            <person name="Lammertyn E."/>
            <person name="Streit W."/>
            <person name="Anne J."/>
        </authorList>
    </citation>
    <scope>NUCLEOTIDE SEQUENCE [LARGE SCALE GENOMIC DNA]</scope>
</reference>
<dbReference type="RefSeq" id="NP_958301.1">
    <property type="nucleotide sequence ID" value="NC_005345.2"/>
</dbReference>